<organism evidence="1 2">
    <name type="scientific">Grifola frondosa</name>
    <name type="common">Maitake</name>
    <name type="synonym">Polyporus frondosus</name>
    <dbReference type="NCBI Taxonomy" id="5627"/>
    <lineage>
        <taxon>Eukaryota</taxon>
        <taxon>Fungi</taxon>
        <taxon>Dikarya</taxon>
        <taxon>Basidiomycota</taxon>
        <taxon>Agaricomycotina</taxon>
        <taxon>Agaricomycetes</taxon>
        <taxon>Polyporales</taxon>
        <taxon>Grifolaceae</taxon>
        <taxon>Grifola</taxon>
    </lineage>
</organism>
<dbReference type="OrthoDB" id="1368at2759"/>
<evidence type="ECO:0000313" key="1">
    <source>
        <dbReference type="EMBL" id="OBZ77410.1"/>
    </source>
</evidence>
<dbReference type="AlphaFoldDB" id="A0A1C7MKP4"/>
<dbReference type="Proteomes" id="UP000092993">
    <property type="component" value="Unassembled WGS sequence"/>
</dbReference>
<name>A0A1C7MKP4_GRIFR</name>
<gene>
    <name evidence="1" type="ORF">A0H81_02297</name>
</gene>
<sequence length="138" mass="15624">MFRIRSRFVTLSWSEAMPVVIADASASCNCPFRNNHARLSLPARGVLRKKSLDPEKALPFVTSEHPLQPARNSPKESLYDYLPFLRIWKVIFHPFTHRHKKPAQNSFATVGRSLTGKKLPPEAVDSNVPLEITLFLSS</sequence>
<proteinExistence type="predicted"/>
<dbReference type="STRING" id="5627.A0A1C7MKP4"/>
<comment type="caution">
    <text evidence="1">The sequence shown here is derived from an EMBL/GenBank/DDBJ whole genome shotgun (WGS) entry which is preliminary data.</text>
</comment>
<protein>
    <submittedName>
        <fullName evidence="1">Uncharacterized protein</fullName>
    </submittedName>
</protein>
<reference evidence="1 2" key="1">
    <citation type="submission" date="2016-03" db="EMBL/GenBank/DDBJ databases">
        <title>Whole genome sequencing of Grifola frondosa 9006-11.</title>
        <authorList>
            <person name="Min B."/>
            <person name="Park H."/>
            <person name="Kim J.-G."/>
            <person name="Cho H."/>
            <person name="Oh Y.-L."/>
            <person name="Kong W.-S."/>
            <person name="Choi I.-G."/>
        </authorList>
    </citation>
    <scope>NUCLEOTIDE SEQUENCE [LARGE SCALE GENOMIC DNA]</scope>
    <source>
        <strain evidence="1 2">9006-11</strain>
    </source>
</reference>
<accession>A0A1C7MKP4</accession>
<dbReference type="EMBL" id="LUGG01000002">
    <property type="protein sequence ID" value="OBZ77410.1"/>
    <property type="molecule type" value="Genomic_DNA"/>
</dbReference>
<keyword evidence="2" id="KW-1185">Reference proteome</keyword>
<evidence type="ECO:0000313" key="2">
    <source>
        <dbReference type="Proteomes" id="UP000092993"/>
    </source>
</evidence>